<dbReference type="SUPFAM" id="SSF53720">
    <property type="entry name" value="ALDH-like"/>
    <property type="match status" value="1"/>
</dbReference>
<dbReference type="InterPro" id="IPR050740">
    <property type="entry name" value="Aldehyde_DH_Superfamily"/>
</dbReference>
<proteinExistence type="predicted"/>
<feature type="domain" description="Aldehyde dehydrogenase" evidence="2">
    <location>
        <begin position="42"/>
        <end position="482"/>
    </location>
</feature>
<keyword evidence="4" id="KW-1185">Reference proteome</keyword>
<reference evidence="3 4" key="1">
    <citation type="submission" date="2024-03" db="EMBL/GenBank/DDBJ databases">
        <title>Genome-scale model development and genomic sequencing of the oleaginous clade Lipomyces.</title>
        <authorList>
            <consortium name="Lawrence Berkeley National Laboratory"/>
            <person name="Czajka J.J."/>
            <person name="Han Y."/>
            <person name="Kim J."/>
            <person name="Mondo S.J."/>
            <person name="Hofstad B.A."/>
            <person name="Robles A."/>
            <person name="Haridas S."/>
            <person name="Riley R."/>
            <person name="LaButti K."/>
            <person name="Pangilinan J."/>
            <person name="Andreopoulos W."/>
            <person name="Lipzen A."/>
            <person name="Yan J."/>
            <person name="Wang M."/>
            <person name="Ng V."/>
            <person name="Grigoriev I.V."/>
            <person name="Spatafora J.W."/>
            <person name="Magnuson J.K."/>
            <person name="Baker S.E."/>
            <person name="Pomraning K.R."/>
        </authorList>
    </citation>
    <scope>NUCLEOTIDE SEQUENCE [LARGE SCALE GENOMIC DNA]</scope>
    <source>
        <strain evidence="3 4">Phaff 52-87</strain>
    </source>
</reference>
<dbReference type="EMBL" id="JBBJBU010000006">
    <property type="protein sequence ID" value="KAK7204976.1"/>
    <property type="molecule type" value="Genomic_DNA"/>
</dbReference>
<evidence type="ECO:0000256" key="1">
    <source>
        <dbReference type="ARBA" id="ARBA00023002"/>
    </source>
</evidence>
<dbReference type="RefSeq" id="XP_064768009.1">
    <property type="nucleotide sequence ID" value="XM_064912658.1"/>
</dbReference>
<accession>A0ABR1F575</accession>
<dbReference type="Gene3D" id="3.40.605.10">
    <property type="entry name" value="Aldehyde Dehydrogenase, Chain A, domain 1"/>
    <property type="match status" value="1"/>
</dbReference>
<dbReference type="InterPro" id="IPR016162">
    <property type="entry name" value="Ald_DH_N"/>
</dbReference>
<dbReference type="Proteomes" id="UP001498771">
    <property type="component" value="Unassembled WGS sequence"/>
</dbReference>
<dbReference type="InterPro" id="IPR016163">
    <property type="entry name" value="Ald_DH_C"/>
</dbReference>
<gene>
    <name evidence="3" type="ORF">BZA70DRAFT_278782</name>
</gene>
<protein>
    <submittedName>
        <fullName evidence="3">Aldehyde dehydrogenase domain-containing protein</fullName>
    </submittedName>
</protein>
<dbReference type="PANTHER" id="PTHR43353:SF6">
    <property type="entry name" value="CYTOPLASMIC ALDEHYDE DEHYDROGENASE (EUROFUNG)"/>
    <property type="match status" value="1"/>
</dbReference>
<dbReference type="Pfam" id="PF00171">
    <property type="entry name" value="Aldedh"/>
    <property type="match status" value="1"/>
</dbReference>
<name>A0ABR1F575_9ASCO</name>
<sequence>MATKPTIVPLYINGKHIVSSSTAAARRLVPVISSSRIAKGQDGVVHHAQGATVEQALEAAKAAKAAFPAWRKSSVEDRRDILRGAADLLEKRREEGIEISMLESCPEKNYATFIYDMTVAHVKEWSTALASALRPTIPVSDEHGCFPIIFREPVGPVLGIAPWNAPSILAMRSFAIPIAAGCPTVFKTSELSPATHMHVAQSLIDAGLPAGVLNVVHSRFEDSADIVSSLISSPEIRKVNFTGSTALGRQLGVEAARNLKPILLELGGKASVIVLEDADLAEAAKQILIGAWMNQGQICMSTERVFVQSSVYDKLIDQIKITAKQLEPAFGGYPQAAERYAKRINGMVRNAVNEGAELVHGNLDLLTGTTLTPTVLTNVNPKSEIYTDETFGPTVYIQKMDTVQEMIDATNASDYGLTAGLWTKDMVRGLKIARQIDSGAVHINGMTVHDGPTLPHGGVKNSGIGRFGAEWGIQEFTQTKTVRMNGFDSAVF</sequence>
<organism evidence="3 4">
    <name type="scientific">Myxozyma melibiosi</name>
    <dbReference type="NCBI Taxonomy" id="54550"/>
    <lineage>
        <taxon>Eukaryota</taxon>
        <taxon>Fungi</taxon>
        <taxon>Dikarya</taxon>
        <taxon>Ascomycota</taxon>
        <taxon>Saccharomycotina</taxon>
        <taxon>Lipomycetes</taxon>
        <taxon>Lipomycetales</taxon>
        <taxon>Lipomycetaceae</taxon>
        <taxon>Myxozyma</taxon>
    </lineage>
</organism>
<evidence type="ECO:0000313" key="3">
    <source>
        <dbReference type="EMBL" id="KAK7204976.1"/>
    </source>
</evidence>
<evidence type="ECO:0000259" key="2">
    <source>
        <dbReference type="Pfam" id="PF00171"/>
    </source>
</evidence>
<dbReference type="InterPro" id="IPR015590">
    <property type="entry name" value="Aldehyde_DH_dom"/>
</dbReference>
<dbReference type="Gene3D" id="3.40.309.10">
    <property type="entry name" value="Aldehyde Dehydrogenase, Chain A, domain 2"/>
    <property type="match status" value="1"/>
</dbReference>
<dbReference type="InterPro" id="IPR016161">
    <property type="entry name" value="Ald_DH/histidinol_DH"/>
</dbReference>
<dbReference type="GeneID" id="90038170"/>
<evidence type="ECO:0000313" key="4">
    <source>
        <dbReference type="Proteomes" id="UP001498771"/>
    </source>
</evidence>
<keyword evidence="1" id="KW-0560">Oxidoreductase</keyword>
<dbReference type="PANTHER" id="PTHR43353">
    <property type="entry name" value="SUCCINATE-SEMIALDEHYDE DEHYDROGENASE, MITOCHONDRIAL"/>
    <property type="match status" value="1"/>
</dbReference>
<comment type="caution">
    <text evidence="3">The sequence shown here is derived from an EMBL/GenBank/DDBJ whole genome shotgun (WGS) entry which is preliminary data.</text>
</comment>